<keyword evidence="14" id="KW-1185">Reference proteome</keyword>
<evidence type="ECO:0000313" key="14">
    <source>
        <dbReference type="Proteomes" id="UP001194468"/>
    </source>
</evidence>
<dbReference type="GO" id="GO:0016740">
    <property type="term" value="F:transferase activity"/>
    <property type="evidence" value="ECO:0007669"/>
    <property type="project" value="UniProtKB-KW"/>
</dbReference>
<evidence type="ECO:0000256" key="7">
    <source>
        <dbReference type="ARBA" id="ARBA00044229"/>
    </source>
</evidence>
<dbReference type="PANTHER" id="PTHR45989:SF1">
    <property type="entry name" value="TRANSLATION INITIATION FACTOR EIF-2B SUBUNIT GAMMA"/>
    <property type="match status" value="1"/>
</dbReference>
<dbReference type="EMBL" id="WHUW01000006">
    <property type="protein sequence ID" value="KAF8444514.1"/>
    <property type="molecule type" value="Genomic_DNA"/>
</dbReference>
<evidence type="ECO:0000256" key="6">
    <source>
        <dbReference type="ARBA" id="ARBA00044196"/>
    </source>
</evidence>
<evidence type="ECO:0000259" key="11">
    <source>
        <dbReference type="Pfam" id="PF00483"/>
    </source>
</evidence>
<dbReference type="GO" id="GO:0005851">
    <property type="term" value="C:eukaryotic translation initiation factor 2B complex"/>
    <property type="evidence" value="ECO:0007669"/>
    <property type="project" value="TreeGrafter"/>
</dbReference>
<evidence type="ECO:0000313" key="13">
    <source>
        <dbReference type="EMBL" id="KAF8444514.1"/>
    </source>
</evidence>
<keyword evidence="13" id="KW-0808">Transferase</keyword>
<comment type="subunit">
    <text evidence="9">Component of the translation initiation factor 2B (eIF2B) complex which is a heterodecamer of two sets of five different subunits: alpha, beta, gamma, delta and epsilon. Subunits alpha, beta and delta comprise a regulatory subcomplex and subunits epsilon and gamma comprise a catalytic subcomplex. Within the complex, the hexameric regulatory complex resides at the center, with the two heterodimeric catalytic subcomplexes bound on opposite sides.</text>
</comment>
<dbReference type="InterPro" id="IPR056764">
    <property type="entry name" value="LbH_EIF2B3/5"/>
</dbReference>
<reference evidence="13" key="2">
    <citation type="journal article" date="2020" name="Nat. Commun.">
        <title>Large-scale genome sequencing of mycorrhizal fungi provides insights into the early evolution of symbiotic traits.</title>
        <authorList>
            <person name="Miyauchi S."/>
            <person name="Kiss E."/>
            <person name="Kuo A."/>
            <person name="Drula E."/>
            <person name="Kohler A."/>
            <person name="Sanchez-Garcia M."/>
            <person name="Morin E."/>
            <person name="Andreopoulos B."/>
            <person name="Barry K.W."/>
            <person name="Bonito G."/>
            <person name="Buee M."/>
            <person name="Carver A."/>
            <person name="Chen C."/>
            <person name="Cichocki N."/>
            <person name="Clum A."/>
            <person name="Culley D."/>
            <person name="Crous P.W."/>
            <person name="Fauchery L."/>
            <person name="Girlanda M."/>
            <person name="Hayes R.D."/>
            <person name="Keri Z."/>
            <person name="LaButti K."/>
            <person name="Lipzen A."/>
            <person name="Lombard V."/>
            <person name="Magnuson J."/>
            <person name="Maillard F."/>
            <person name="Murat C."/>
            <person name="Nolan M."/>
            <person name="Ohm R.A."/>
            <person name="Pangilinan J."/>
            <person name="Pereira M.F."/>
            <person name="Perotto S."/>
            <person name="Peter M."/>
            <person name="Pfister S."/>
            <person name="Riley R."/>
            <person name="Sitrit Y."/>
            <person name="Stielow J.B."/>
            <person name="Szollosi G."/>
            <person name="Zifcakova L."/>
            <person name="Stursova M."/>
            <person name="Spatafora J.W."/>
            <person name="Tedersoo L."/>
            <person name="Vaario L.M."/>
            <person name="Yamada A."/>
            <person name="Yan M."/>
            <person name="Wang P."/>
            <person name="Xu J."/>
            <person name="Bruns T."/>
            <person name="Baldrian P."/>
            <person name="Vilgalys R."/>
            <person name="Dunand C."/>
            <person name="Henrissat B."/>
            <person name="Grigoriev I.V."/>
            <person name="Hibbett D."/>
            <person name="Nagy L.G."/>
            <person name="Martin F.M."/>
        </authorList>
    </citation>
    <scope>NUCLEOTIDE SEQUENCE</scope>
    <source>
        <strain evidence="13">BED1</strain>
    </source>
</reference>
<evidence type="ECO:0000256" key="1">
    <source>
        <dbReference type="ARBA" id="ARBA00004514"/>
    </source>
</evidence>
<feature type="compositionally biased region" description="Acidic residues" evidence="10">
    <location>
        <begin position="500"/>
        <end position="521"/>
    </location>
</feature>
<reference evidence="13" key="1">
    <citation type="submission" date="2019-10" db="EMBL/GenBank/DDBJ databases">
        <authorList>
            <consortium name="DOE Joint Genome Institute"/>
            <person name="Kuo A."/>
            <person name="Miyauchi S."/>
            <person name="Kiss E."/>
            <person name="Drula E."/>
            <person name="Kohler A."/>
            <person name="Sanchez-Garcia M."/>
            <person name="Andreopoulos B."/>
            <person name="Barry K.W."/>
            <person name="Bonito G."/>
            <person name="Buee M."/>
            <person name="Carver A."/>
            <person name="Chen C."/>
            <person name="Cichocki N."/>
            <person name="Clum A."/>
            <person name="Culley D."/>
            <person name="Crous P.W."/>
            <person name="Fauchery L."/>
            <person name="Girlanda M."/>
            <person name="Hayes R."/>
            <person name="Keri Z."/>
            <person name="LaButti K."/>
            <person name="Lipzen A."/>
            <person name="Lombard V."/>
            <person name="Magnuson J."/>
            <person name="Maillard F."/>
            <person name="Morin E."/>
            <person name="Murat C."/>
            <person name="Nolan M."/>
            <person name="Ohm R."/>
            <person name="Pangilinan J."/>
            <person name="Pereira M."/>
            <person name="Perotto S."/>
            <person name="Peter M."/>
            <person name="Riley R."/>
            <person name="Sitrit Y."/>
            <person name="Stielow B."/>
            <person name="Szollosi G."/>
            <person name="Zifcakova L."/>
            <person name="Stursova M."/>
            <person name="Spatafora J.W."/>
            <person name="Tedersoo L."/>
            <person name="Vaario L.-M."/>
            <person name="Yamada A."/>
            <person name="Yan M."/>
            <person name="Wang P."/>
            <person name="Xu J."/>
            <person name="Bruns T."/>
            <person name="Baldrian P."/>
            <person name="Vilgalys R."/>
            <person name="Henrissat B."/>
            <person name="Grigoriev I.V."/>
            <person name="Hibbett D."/>
            <person name="Nagy L.G."/>
            <person name="Martin F.M."/>
        </authorList>
    </citation>
    <scope>NUCLEOTIDE SEQUENCE</scope>
    <source>
        <strain evidence="13">BED1</strain>
    </source>
</reference>
<evidence type="ECO:0000256" key="10">
    <source>
        <dbReference type="SAM" id="MobiDB-lite"/>
    </source>
</evidence>
<feature type="domain" description="EIF2B subunit epsilon/gamma LbH" evidence="12">
    <location>
        <begin position="395"/>
        <end position="476"/>
    </location>
</feature>
<evidence type="ECO:0000256" key="8">
    <source>
        <dbReference type="ARBA" id="ARBA00045373"/>
    </source>
</evidence>
<comment type="function">
    <text evidence="8">Acts as a component of the translation initiation factor 2B (eIF2B) complex, which catalyzes the exchange of GDP for GTP on the eukaryotic initiation factor 2 (eIF2) complex gamma subunit. Its guanine nucleotide exchange factor activity is repressed when bound to eIF2 complex phosphorylated on the alpha subunit, thereby limiting the amount of methionyl-initiator methionine tRNA available to the ribosome and consequently global translation is repressed.</text>
</comment>
<dbReference type="Pfam" id="PF25084">
    <property type="entry name" value="LbH_EIF2B"/>
    <property type="match status" value="1"/>
</dbReference>
<organism evidence="13 14">
    <name type="scientific">Boletus edulis BED1</name>
    <dbReference type="NCBI Taxonomy" id="1328754"/>
    <lineage>
        <taxon>Eukaryota</taxon>
        <taxon>Fungi</taxon>
        <taxon>Dikarya</taxon>
        <taxon>Basidiomycota</taxon>
        <taxon>Agaricomycotina</taxon>
        <taxon>Agaricomycetes</taxon>
        <taxon>Agaricomycetidae</taxon>
        <taxon>Boletales</taxon>
        <taxon>Boletineae</taxon>
        <taxon>Boletaceae</taxon>
        <taxon>Boletoideae</taxon>
        <taxon>Boletus</taxon>
    </lineage>
</organism>
<dbReference type="Proteomes" id="UP001194468">
    <property type="component" value="Unassembled WGS sequence"/>
</dbReference>
<gene>
    <name evidence="13" type="ORF">L210DRAFT_3610894</name>
</gene>
<evidence type="ECO:0000256" key="4">
    <source>
        <dbReference type="ARBA" id="ARBA00022540"/>
    </source>
</evidence>
<dbReference type="CDD" id="cd04652">
    <property type="entry name" value="LbH_eIF2B_gamma_C"/>
    <property type="match status" value="1"/>
</dbReference>
<dbReference type="GO" id="GO:0002183">
    <property type="term" value="P:cytoplasmic translational initiation"/>
    <property type="evidence" value="ECO:0007669"/>
    <property type="project" value="TreeGrafter"/>
</dbReference>
<comment type="caution">
    <text evidence="13">The sequence shown here is derived from an EMBL/GenBank/DDBJ whole genome shotgun (WGS) entry which is preliminary data.</text>
</comment>
<proteinExistence type="inferred from homology"/>
<keyword evidence="3" id="KW-0963">Cytoplasm</keyword>
<dbReference type="Gene3D" id="2.160.10.10">
    <property type="entry name" value="Hexapeptide repeat proteins"/>
    <property type="match status" value="1"/>
</dbReference>
<comment type="similarity">
    <text evidence="2">Belongs to the eIF-2B gamma/epsilon subunits family.</text>
</comment>
<dbReference type="Gene3D" id="3.90.550.10">
    <property type="entry name" value="Spore Coat Polysaccharide Biosynthesis Protein SpsA, Chain A"/>
    <property type="match status" value="1"/>
</dbReference>
<dbReference type="CDD" id="cd04198">
    <property type="entry name" value="eIF-2B_gamma_N"/>
    <property type="match status" value="1"/>
</dbReference>
<evidence type="ECO:0000256" key="9">
    <source>
        <dbReference type="ARBA" id="ARBA00046432"/>
    </source>
</evidence>
<protein>
    <recommendedName>
        <fullName evidence="6">Translation initiation factor eIF2B subunit gamma</fullName>
    </recommendedName>
    <alternativeName>
        <fullName evidence="7">eIF2B GDP-GTP exchange factor subunit gamma</fullName>
    </alternativeName>
</protein>
<evidence type="ECO:0000256" key="5">
    <source>
        <dbReference type="ARBA" id="ARBA00022917"/>
    </source>
</evidence>
<name>A0AAD4BZX4_BOLED</name>
<sequence>MDFSVDPVQSVPREFLAVILAGFGNELLPLTGDVGDEPFPKALLPISNRPMVDYALSWVEQSGIKDVLLICPSSHRPSISHYIHSESPISSSSLRVDIQSFDETQELSVGTCSILRHFSSRIQEDFVLLSCDFIPPQALPLSKLLNKFRSEATSDGAIATSCWFEPPTSEKTAAPDEWGSLSQCSPIVWDESTGTLLYIDTLDSADKNAEELELRMSLLSRYPRAKLSSRLQDSHVYVCKREILDALQRKTELDSLREDFLPWLCKVHYQATRRAKYGRVLSPLSNFAARTTSMRLSTLHTVSPSKTKASAYSHSAVSSPVQLGRELGYSVPPSPTGSENVYTETSSLRVGVIIHREEDGYCVRTNSLPTYLEANRHFINDTSYTLPVDPQKRALIDAKASISSDSTIGDFTKVDEKTTIKKSVIGKHCIIGKMVKVVGCVLLDHCVVSDGAKLEGSVLGRNTRVGSKAVLVRCVTQGGYEVKENESYQNEKLDISDWGAETEDPNEDDEDEESDESEEAK</sequence>
<comment type="subcellular location">
    <subcellularLocation>
        <location evidence="1">Cytoplasm</location>
        <location evidence="1">Cytosol</location>
    </subcellularLocation>
</comment>
<dbReference type="GO" id="GO:0005829">
    <property type="term" value="C:cytosol"/>
    <property type="evidence" value="ECO:0007669"/>
    <property type="project" value="UniProtKB-SubCell"/>
</dbReference>
<keyword evidence="4" id="KW-0396">Initiation factor</keyword>
<dbReference type="SUPFAM" id="SSF53448">
    <property type="entry name" value="Nucleotide-diphospho-sugar transferases"/>
    <property type="match status" value="1"/>
</dbReference>
<dbReference type="InterPro" id="IPR005835">
    <property type="entry name" value="NTP_transferase_dom"/>
</dbReference>
<feature type="domain" description="Nucleotidyl transferase" evidence="11">
    <location>
        <begin position="17"/>
        <end position="159"/>
    </location>
</feature>
<feature type="region of interest" description="Disordered" evidence="10">
    <location>
        <begin position="486"/>
        <end position="521"/>
    </location>
</feature>
<dbReference type="InterPro" id="IPR051960">
    <property type="entry name" value="eIF2B_gamma"/>
</dbReference>
<dbReference type="Pfam" id="PF00483">
    <property type="entry name" value="NTP_transferase"/>
    <property type="match status" value="1"/>
</dbReference>
<dbReference type="GO" id="GO:0005085">
    <property type="term" value="F:guanyl-nucleotide exchange factor activity"/>
    <property type="evidence" value="ECO:0007669"/>
    <property type="project" value="TreeGrafter"/>
</dbReference>
<dbReference type="AlphaFoldDB" id="A0AAD4BZX4"/>
<evidence type="ECO:0000256" key="2">
    <source>
        <dbReference type="ARBA" id="ARBA00007878"/>
    </source>
</evidence>
<evidence type="ECO:0000256" key="3">
    <source>
        <dbReference type="ARBA" id="ARBA00022490"/>
    </source>
</evidence>
<dbReference type="InterPro" id="IPR029044">
    <property type="entry name" value="Nucleotide-diphossugar_trans"/>
</dbReference>
<feature type="compositionally biased region" description="Basic and acidic residues" evidence="10">
    <location>
        <begin position="486"/>
        <end position="495"/>
    </location>
</feature>
<keyword evidence="5" id="KW-0648">Protein biosynthesis</keyword>
<accession>A0AAD4BZX4</accession>
<dbReference type="GO" id="GO:0003743">
    <property type="term" value="F:translation initiation factor activity"/>
    <property type="evidence" value="ECO:0007669"/>
    <property type="project" value="UniProtKB-KW"/>
</dbReference>
<evidence type="ECO:0000259" key="12">
    <source>
        <dbReference type="Pfam" id="PF25084"/>
    </source>
</evidence>
<dbReference type="PANTHER" id="PTHR45989">
    <property type="entry name" value="TRANSLATION INITIATION FACTOR EIF-2B SUBUNIT GAMMA"/>
    <property type="match status" value="1"/>
</dbReference>